<dbReference type="InterPro" id="IPR003749">
    <property type="entry name" value="ThiS/MoaD-like"/>
</dbReference>
<organism evidence="4 5">
    <name type="scientific">Gillisia mitskevichiae</name>
    <dbReference type="NCBI Taxonomy" id="270921"/>
    <lineage>
        <taxon>Bacteria</taxon>
        <taxon>Pseudomonadati</taxon>
        <taxon>Bacteroidota</taxon>
        <taxon>Flavobacteriia</taxon>
        <taxon>Flavobacteriales</taxon>
        <taxon>Flavobacteriaceae</taxon>
        <taxon>Gillisia</taxon>
    </lineage>
</organism>
<dbReference type="InterPro" id="IPR044672">
    <property type="entry name" value="MOCS2A"/>
</dbReference>
<comment type="similarity">
    <text evidence="2">Belongs to the MoaD family.</text>
</comment>
<evidence type="ECO:0000256" key="2">
    <source>
        <dbReference type="ARBA" id="ARBA00024200"/>
    </source>
</evidence>
<protein>
    <recommendedName>
        <fullName evidence="3">Molybdopterin synthase sulfur carrier subunit</fullName>
    </recommendedName>
</protein>
<dbReference type="GO" id="GO:0006777">
    <property type="term" value="P:Mo-molybdopterin cofactor biosynthetic process"/>
    <property type="evidence" value="ECO:0007669"/>
    <property type="project" value="InterPro"/>
</dbReference>
<comment type="caution">
    <text evidence="4">The sequence shown here is derived from an EMBL/GenBank/DDBJ whole genome shotgun (WGS) entry which is preliminary data.</text>
</comment>
<dbReference type="PANTHER" id="PTHR33359">
    <property type="entry name" value="MOLYBDOPTERIN SYNTHASE SULFUR CARRIER SUBUNIT"/>
    <property type="match status" value="1"/>
</dbReference>
<gene>
    <name evidence="4" type="ORF">BC962_0695</name>
</gene>
<keyword evidence="5" id="KW-1185">Reference proteome</keyword>
<dbReference type="SUPFAM" id="SSF54285">
    <property type="entry name" value="MoaD/ThiS"/>
    <property type="match status" value="1"/>
</dbReference>
<dbReference type="EMBL" id="RBLG01000001">
    <property type="protein sequence ID" value="RKS55726.1"/>
    <property type="molecule type" value="Genomic_DNA"/>
</dbReference>
<keyword evidence="1" id="KW-0547">Nucleotide-binding</keyword>
<dbReference type="InterPro" id="IPR012675">
    <property type="entry name" value="Beta-grasp_dom_sf"/>
</dbReference>
<reference evidence="4 5" key="1">
    <citation type="submission" date="2018-10" db="EMBL/GenBank/DDBJ databases">
        <title>Genomic Encyclopedia of Archaeal and Bacterial Type Strains, Phase II (KMG-II): from individual species to whole genera.</title>
        <authorList>
            <person name="Goeker M."/>
        </authorList>
    </citation>
    <scope>NUCLEOTIDE SEQUENCE [LARGE SCALE GENOMIC DNA]</scope>
    <source>
        <strain evidence="4 5">DSM 19839</strain>
    </source>
</reference>
<sequence length="78" mass="8542">MKVNVKYFGAIAESAGKSEEVLDLEKGSSVKDLKNQQIKKYQIQDADSIQIAVNQDLKNEVELKDGDEVAFLPPFAGG</sequence>
<proteinExistence type="inferred from homology"/>
<dbReference type="InterPro" id="IPR016155">
    <property type="entry name" value="Mopterin_synth/thiamin_S_b"/>
</dbReference>
<dbReference type="GO" id="GO:0000166">
    <property type="term" value="F:nucleotide binding"/>
    <property type="evidence" value="ECO:0007669"/>
    <property type="project" value="UniProtKB-KW"/>
</dbReference>
<dbReference type="OrthoDB" id="1191081at2"/>
<dbReference type="PANTHER" id="PTHR33359:SF1">
    <property type="entry name" value="MOLYBDOPTERIN SYNTHASE SULFUR CARRIER SUBUNIT"/>
    <property type="match status" value="1"/>
</dbReference>
<dbReference type="GO" id="GO:1990133">
    <property type="term" value="C:molybdopterin adenylyltransferase complex"/>
    <property type="evidence" value="ECO:0007669"/>
    <property type="project" value="TreeGrafter"/>
</dbReference>
<evidence type="ECO:0000313" key="4">
    <source>
        <dbReference type="EMBL" id="RKS55726.1"/>
    </source>
</evidence>
<dbReference type="Gene3D" id="3.10.20.30">
    <property type="match status" value="1"/>
</dbReference>
<evidence type="ECO:0000256" key="1">
    <source>
        <dbReference type="ARBA" id="ARBA00022741"/>
    </source>
</evidence>
<dbReference type="RefSeq" id="WP_121344488.1">
    <property type="nucleotide sequence ID" value="NZ_RBLG01000001.1"/>
</dbReference>
<evidence type="ECO:0000256" key="3">
    <source>
        <dbReference type="ARBA" id="ARBA00024247"/>
    </source>
</evidence>
<dbReference type="Proteomes" id="UP000276282">
    <property type="component" value="Unassembled WGS sequence"/>
</dbReference>
<accession>A0A495PYR7</accession>
<dbReference type="AlphaFoldDB" id="A0A495PYR7"/>
<evidence type="ECO:0000313" key="5">
    <source>
        <dbReference type="Proteomes" id="UP000276282"/>
    </source>
</evidence>
<name>A0A495PYR7_9FLAO</name>
<dbReference type="Pfam" id="PF02597">
    <property type="entry name" value="ThiS"/>
    <property type="match status" value="1"/>
</dbReference>
<dbReference type="CDD" id="cd00754">
    <property type="entry name" value="Ubl_MoaD"/>
    <property type="match status" value="1"/>
</dbReference>